<reference evidence="1" key="1">
    <citation type="journal article" date="2021" name="Proc. Natl. Acad. Sci. U.S.A.">
        <title>A Catalog of Tens of Thousands of Viruses from Human Metagenomes Reveals Hidden Associations with Chronic Diseases.</title>
        <authorList>
            <person name="Tisza M.J."/>
            <person name="Buck C.B."/>
        </authorList>
    </citation>
    <scope>NUCLEOTIDE SEQUENCE</scope>
    <source>
        <strain evidence="1">CtWDo30</strain>
    </source>
</reference>
<name>A0A8S5N526_9CAUD</name>
<evidence type="ECO:0000313" key="1">
    <source>
        <dbReference type="EMBL" id="DAD89753.1"/>
    </source>
</evidence>
<protein>
    <submittedName>
        <fullName evidence="1">Uncharacterized protein</fullName>
    </submittedName>
</protein>
<accession>A0A8S5N526</accession>
<dbReference type="EMBL" id="BK015068">
    <property type="protein sequence ID" value="DAD89753.1"/>
    <property type="molecule type" value="Genomic_DNA"/>
</dbReference>
<proteinExistence type="predicted"/>
<sequence>MSLYKNKEGYTDTTAGEAIREADKLPKRVWEVIKALRCIASLTGFRITKIEVRDRETGKEYRG</sequence>
<organism evidence="1">
    <name type="scientific">Siphoviridae sp. ctWDo30</name>
    <dbReference type="NCBI Taxonomy" id="2826360"/>
    <lineage>
        <taxon>Viruses</taxon>
        <taxon>Duplodnaviria</taxon>
        <taxon>Heunggongvirae</taxon>
        <taxon>Uroviricota</taxon>
        <taxon>Caudoviricetes</taxon>
    </lineage>
</organism>